<dbReference type="HOGENOM" id="CLU_1329202_0_0_1"/>
<dbReference type="STRING" id="31234.E3NP16"/>
<name>E3NP16_CAERE</name>
<gene>
    <name evidence="4" type="ORF">CRE_03534</name>
</gene>
<accession>E3NP16</accession>
<dbReference type="InterPro" id="IPR051553">
    <property type="entry name" value="Ran_GTPase-activating"/>
</dbReference>
<feature type="repeat" description="RCC1" evidence="1">
    <location>
        <begin position="173"/>
        <end position="207"/>
    </location>
</feature>
<dbReference type="eggNOG" id="KOG1426">
    <property type="taxonomic scope" value="Eukaryota"/>
</dbReference>
<dbReference type="Pfam" id="PF00415">
    <property type="entry name" value="RCC1"/>
    <property type="match status" value="1"/>
</dbReference>
<evidence type="ECO:0000256" key="2">
    <source>
        <dbReference type="SAM" id="MobiDB-lite"/>
    </source>
</evidence>
<dbReference type="InterPro" id="IPR009091">
    <property type="entry name" value="RCC1/BLIP-II"/>
</dbReference>
<keyword evidence="5" id="KW-1185">Reference proteome</keyword>
<feature type="chain" id="PRO_5003178952" evidence="3">
    <location>
        <begin position="20"/>
        <end position="207"/>
    </location>
</feature>
<dbReference type="AlphaFoldDB" id="E3NP16"/>
<protein>
    <submittedName>
        <fullName evidence="4">Uncharacterized protein</fullName>
    </submittedName>
</protein>
<organism evidence="5">
    <name type="scientific">Caenorhabditis remanei</name>
    <name type="common">Caenorhabditis vulgaris</name>
    <dbReference type="NCBI Taxonomy" id="31234"/>
    <lineage>
        <taxon>Eukaryota</taxon>
        <taxon>Metazoa</taxon>
        <taxon>Ecdysozoa</taxon>
        <taxon>Nematoda</taxon>
        <taxon>Chromadorea</taxon>
        <taxon>Rhabditida</taxon>
        <taxon>Rhabditina</taxon>
        <taxon>Rhabditomorpha</taxon>
        <taxon>Rhabditoidea</taxon>
        <taxon>Rhabditidae</taxon>
        <taxon>Peloderinae</taxon>
        <taxon>Caenorhabditis</taxon>
    </lineage>
</organism>
<evidence type="ECO:0000256" key="1">
    <source>
        <dbReference type="PROSITE-ProRule" id="PRU00235"/>
    </source>
</evidence>
<dbReference type="PROSITE" id="PS50012">
    <property type="entry name" value="RCC1_3"/>
    <property type="match status" value="2"/>
</dbReference>
<dbReference type="InterPro" id="IPR000408">
    <property type="entry name" value="Reg_chr_condens"/>
</dbReference>
<evidence type="ECO:0000256" key="3">
    <source>
        <dbReference type="SAM" id="SignalP"/>
    </source>
</evidence>
<proteinExistence type="predicted"/>
<dbReference type="Proteomes" id="UP000008281">
    <property type="component" value="Unassembled WGS sequence"/>
</dbReference>
<keyword evidence="3" id="KW-0732">Signal</keyword>
<dbReference type="InParanoid" id="E3NP16"/>
<feature type="signal peptide" evidence="3">
    <location>
        <begin position="1"/>
        <end position="19"/>
    </location>
</feature>
<dbReference type="EMBL" id="DS269297">
    <property type="protein sequence ID" value="EFP12019.1"/>
    <property type="molecule type" value="Genomic_DNA"/>
</dbReference>
<evidence type="ECO:0000313" key="4">
    <source>
        <dbReference type="EMBL" id="EFP12019.1"/>
    </source>
</evidence>
<dbReference type="Gene3D" id="2.130.10.30">
    <property type="entry name" value="Regulator of chromosome condensation 1/beta-lactamase-inhibitor protein II"/>
    <property type="match status" value="1"/>
</dbReference>
<dbReference type="SUPFAM" id="SSF50985">
    <property type="entry name" value="RCC1/BLIP-II"/>
    <property type="match status" value="1"/>
</dbReference>
<feature type="repeat" description="RCC1" evidence="1">
    <location>
        <begin position="73"/>
        <end position="124"/>
    </location>
</feature>
<reference evidence="4" key="1">
    <citation type="submission" date="2007-07" db="EMBL/GenBank/DDBJ databases">
        <title>PCAP assembly of the Caenorhabditis remanei genome.</title>
        <authorList>
            <consortium name="The Caenorhabditis remanei Sequencing Consortium"/>
            <person name="Wilson R.K."/>
        </authorList>
    </citation>
    <scope>NUCLEOTIDE SEQUENCE [LARGE SCALE GENOMIC DNA]</scope>
    <source>
        <strain evidence="4">PB4641</strain>
    </source>
</reference>
<dbReference type="PANTHER" id="PTHR45982">
    <property type="entry name" value="REGULATOR OF CHROMOSOME CONDENSATION"/>
    <property type="match status" value="1"/>
</dbReference>
<dbReference type="OrthoDB" id="16281at2759"/>
<feature type="region of interest" description="Disordered" evidence="2">
    <location>
        <begin position="188"/>
        <end position="207"/>
    </location>
</feature>
<dbReference type="PANTHER" id="PTHR45982:SF1">
    <property type="entry name" value="REGULATOR OF CHROMOSOME CONDENSATION"/>
    <property type="match status" value="1"/>
</dbReference>
<evidence type="ECO:0000313" key="5">
    <source>
        <dbReference type="Proteomes" id="UP000008281"/>
    </source>
</evidence>
<sequence length="207" mass="20522">MFHVGVVTILLGGLGATTASSAFAAPGGLSPEAGPAAGGTVVQIPEPSTAKTRIALTEVSAGTEFVLGLGSDGNMYAWGTNLRWQFGNGTDKESAVPVYVPTPAGVKFTKIGAGSSSGVALGSDGKTYQWGNKHFAGGPGSSPVPEAVNTPVGVTFTDVSSRGSFALAQGSDGNTYAWGTESNGELGIGTDIVEGNGPGVTTVSPTK</sequence>
<feature type="non-terminal residue" evidence="4">
    <location>
        <position position="207"/>
    </location>
</feature>